<keyword evidence="1" id="KW-0418">Kinase</keyword>
<organism evidence="1 2">
    <name type="scientific">Candidatus Intestinimonas pullistercoris</name>
    <dbReference type="NCBI Taxonomy" id="2838623"/>
    <lineage>
        <taxon>Bacteria</taxon>
        <taxon>Bacillati</taxon>
        <taxon>Bacillota</taxon>
        <taxon>Clostridia</taxon>
        <taxon>Eubacteriales</taxon>
        <taxon>Intestinimonas</taxon>
    </lineage>
</organism>
<evidence type="ECO:0000313" key="2">
    <source>
        <dbReference type="Proteomes" id="UP000823882"/>
    </source>
</evidence>
<proteinExistence type="predicted"/>
<dbReference type="InterPro" id="IPR027417">
    <property type="entry name" value="P-loop_NTPase"/>
</dbReference>
<reference evidence="1" key="1">
    <citation type="journal article" date="2021" name="PeerJ">
        <title>Extensive microbial diversity within the chicken gut microbiome revealed by metagenomics and culture.</title>
        <authorList>
            <person name="Gilroy R."/>
            <person name="Ravi A."/>
            <person name="Getino M."/>
            <person name="Pursley I."/>
            <person name="Horton D.L."/>
            <person name="Alikhan N.F."/>
            <person name="Baker D."/>
            <person name="Gharbi K."/>
            <person name="Hall N."/>
            <person name="Watson M."/>
            <person name="Adriaenssens E.M."/>
            <person name="Foster-Nyarko E."/>
            <person name="Jarju S."/>
            <person name="Secka A."/>
            <person name="Antonio M."/>
            <person name="Oren A."/>
            <person name="Chaudhuri R.R."/>
            <person name="La Ragione R."/>
            <person name="Hildebrand F."/>
            <person name="Pallen M.J."/>
        </authorList>
    </citation>
    <scope>NUCLEOTIDE SEQUENCE</scope>
    <source>
        <strain evidence="1">CHK186-1790</strain>
    </source>
</reference>
<keyword evidence="1" id="KW-0808">Transferase</keyword>
<dbReference type="GO" id="GO:0016301">
    <property type="term" value="F:kinase activity"/>
    <property type="evidence" value="ECO:0007669"/>
    <property type="project" value="UniProtKB-KW"/>
</dbReference>
<evidence type="ECO:0000313" key="1">
    <source>
        <dbReference type="EMBL" id="HJC39924.1"/>
    </source>
</evidence>
<dbReference type="SUPFAM" id="SSF52540">
    <property type="entry name" value="P-loop containing nucleoside triphosphate hydrolases"/>
    <property type="match status" value="1"/>
</dbReference>
<comment type="caution">
    <text evidence="1">The sequence shown here is derived from an EMBL/GenBank/DDBJ whole genome shotgun (WGS) entry which is preliminary data.</text>
</comment>
<accession>A0A9D2NZJ3</accession>
<dbReference type="Gene3D" id="3.40.50.300">
    <property type="entry name" value="P-loop containing nucleotide triphosphate hydrolases"/>
    <property type="match status" value="1"/>
</dbReference>
<name>A0A9D2NZJ3_9FIRM</name>
<reference evidence="1" key="2">
    <citation type="submission" date="2021-04" db="EMBL/GenBank/DDBJ databases">
        <authorList>
            <person name="Gilroy R."/>
        </authorList>
    </citation>
    <scope>NUCLEOTIDE SEQUENCE</scope>
    <source>
        <strain evidence="1">CHK186-1790</strain>
    </source>
</reference>
<dbReference type="EMBL" id="DWWJ01000001">
    <property type="protein sequence ID" value="HJC39924.1"/>
    <property type="molecule type" value="Genomic_DNA"/>
</dbReference>
<protein>
    <submittedName>
        <fullName evidence="1">Cytidylate kinase-like family protein</fullName>
    </submittedName>
</protein>
<dbReference type="AlphaFoldDB" id="A0A9D2NZJ3"/>
<dbReference type="Proteomes" id="UP000823882">
    <property type="component" value="Unassembled WGS sequence"/>
</dbReference>
<gene>
    <name evidence="1" type="ORF">H9701_00035</name>
</gene>
<sequence length="200" mass="22493">MKAMTITISRQYGSGGRAIAQQLSKDLAIPCYDNEVISKAAKENDIGMWEFTLAENMRFSDFIYALSDISPSCEVQPLTYGERIFKAQSQALLELAEQGPAVFLGRCGNYVLRDRPDCIHLFICGSAQARIRRAVEVYGLKEKDAAREIQRIDKLRASYYSTNTGHRWGYGETYDLIINTDQIGVEGAVKLIKEYMALRG</sequence>
<dbReference type="Pfam" id="PF13189">
    <property type="entry name" value="Cytidylate_kin2"/>
    <property type="match status" value="1"/>
</dbReference>